<evidence type="ECO:0000256" key="2">
    <source>
        <dbReference type="SAM" id="SignalP"/>
    </source>
</evidence>
<organism evidence="4 5">
    <name type="scientific">Geodermatophilus obscurus</name>
    <dbReference type="NCBI Taxonomy" id="1861"/>
    <lineage>
        <taxon>Bacteria</taxon>
        <taxon>Bacillati</taxon>
        <taxon>Actinomycetota</taxon>
        <taxon>Actinomycetes</taxon>
        <taxon>Geodermatophilales</taxon>
        <taxon>Geodermatophilaceae</taxon>
        <taxon>Geodermatophilus</taxon>
    </lineage>
</organism>
<feature type="compositionally biased region" description="Low complexity" evidence="1">
    <location>
        <begin position="45"/>
        <end position="67"/>
    </location>
</feature>
<protein>
    <recommendedName>
        <fullName evidence="3">ARB-07466-like C-terminal domain-containing protein</fullName>
    </recommendedName>
</protein>
<evidence type="ECO:0000313" key="5">
    <source>
        <dbReference type="Proteomes" id="UP000184428"/>
    </source>
</evidence>
<evidence type="ECO:0000256" key="1">
    <source>
        <dbReference type="SAM" id="MobiDB-lite"/>
    </source>
</evidence>
<feature type="domain" description="ARB-07466-like C-terminal" evidence="3">
    <location>
        <begin position="68"/>
        <end position="160"/>
    </location>
</feature>
<dbReference type="Proteomes" id="UP000184428">
    <property type="component" value="Unassembled WGS sequence"/>
</dbReference>
<name>A0A1M7U0I2_9ACTN</name>
<dbReference type="Pfam" id="PF26571">
    <property type="entry name" value="VldE"/>
    <property type="match status" value="1"/>
</dbReference>
<gene>
    <name evidence="4" type="ORF">SAMN05660350_02433</name>
</gene>
<evidence type="ECO:0000259" key="3">
    <source>
        <dbReference type="Pfam" id="PF26571"/>
    </source>
</evidence>
<proteinExistence type="predicted"/>
<feature type="signal peptide" evidence="2">
    <location>
        <begin position="1"/>
        <end position="38"/>
    </location>
</feature>
<feature type="region of interest" description="Disordered" evidence="1">
    <location>
        <begin position="45"/>
        <end position="69"/>
    </location>
</feature>
<accession>A0A1M7U0I2</accession>
<dbReference type="EMBL" id="FRDM01000010">
    <property type="protein sequence ID" value="SHN76465.1"/>
    <property type="molecule type" value="Genomic_DNA"/>
</dbReference>
<sequence length="170" mass="18343">MTTTTRVPTGRRPLGGRRALMALLAGAGVAFTALPAQAHTSTSATAVAAQAPVPSSKPTPTSSTYGTWDPHVRPVVQEVAERFGVSTVLTRPGHSPTQSRAADFMVYSDRAKGDAVARYVIDNAARFRVEYVIWKQRIYLVSSGSWRGMEDRGSPTANHMDHPHVAFRPA</sequence>
<dbReference type="InterPro" id="IPR058593">
    <property type="entry name" value="ARB_07466-like_C"/>
</dbReference>
<keyword evidence="2" id="KW-0732">Signal</keyword>
<dbReference type="AlphaFoldDB" id="A0A1M7U0I2"/>
<feature type="chain" id="PRO_5013291799" description="ARB-07466-like C-terminal domain-containing protein" evidence="2">
    <location>
        <begin position="39"/>
        <end position="170"/>
    </location>
</feature>
<evidence type="ECO:0000313" key="4">
    <source>
        <dbReference type="EMBL" id="SHN76465.1"/>
    </source>
</evidence>
<reference evidence="4 5" key="1">
    <citation type="submission" date="2016-12" db="EMBL/GenBank/DDBJ databases">
        <authorList>
            <person name="Song W.-J."/>
            <person name="Kurnit D.M."/>
        </authorList>
    </citation>
    <scope>NUCLEOTIDE SEQUENCE [LARGE SCALE GENOMIC DNA]</scope>
    <source>
        <strain evidence="4 5">DSM 43162</strain>
    </source>
</reference>